<reference evidence="2" key="1">
    <citation type="submission" date="2019-06" db="EMBL/GenBank/DDBJ databases">
        <title>Alistipes onderdonkii subsp. vulgaris subsp. nov., Alistipes dispar sp. nov. and Alistipes communis sp. nov., isolated from human faeces, and creation of Alistipes onderdonkii subsp. onderdonkii subsp. nov.</title>
        <authorList>
            <person name="Sakamoto M."/>
            <person name="Ikeyama N."/>
            <person name="Ogata Y."/>
            <person name="Suda W."/>
            <person name="Iino T."/>
            <person name="Hattori M."/>
            <person name="Ohkuma M."/>
        </authorList>
    </citation>
    <scope>NUCLEOTIDE SEQUENCE [LARGE SCALE GENOMIC DNA]</scope>
    <source>
        <strain evidence="2">5CBH24</strain>
    </source>
</reference>
<accession>A0A4Y1WWQ4</accession>
<dbReference type="EMBL" id="AP019735">
    <property type="protein sequence ID" value="BBL04538.1"/>
    <property type="molecule type" value="Genomic_DNA"/>
</dbReference>
<name>A0A4Y1WWQ4_9BACT</name>
<evidence type="ECO:0000313" key="2">
    <source>
        <dbReference type="Proteomes" id="UP000318946"/>
    </source>
</evidence>
<sequence length="77" mass="9284">MGKHHINTLRRIRLVLDIVEKHYEPGNNAKNYYKVWERYVNPVYPCCYRTMLSYLKTPANELKGLEPTDDKRQLKLF</sequence>
<dbReference type="KEGG" id="acou:A5CBH24_18510"/>
<protein>
    <submittedName>
        <fullName evidence="1">Uncharacterized protein</fullName>
    </submittedName>
</protein>
<proteinExistence type="predicted"/>
<keyword evidence="2" id="KW-1185">Reference proteome</keyword>
<organism evidence="1 2">
    <name type="scientific">Alistipes communis</name>
    <dbReference type="NCBI Taxonomy" id="2585118"/>
    <lineage>
        <taxon>Bacteria</taxon>
        <taxon>Pseudomonadati</taxon>
        <taxon>Bacteroidota</taxon>
        <taxon>Bacteroidia</taxon>
        <taxon>Bacteroidales</taxon>
        <taxon>Rikenellaceae</taxon>
        <taxon>Alistipes</taxon>
    </lineage>
</organism>
<dbReference type="OrthoDB" id="1073327at2"/>
<dbReference type="AlphaFoldDB" id="A0A4Y1WWQ4"/>
<dbReference type="GeneID" id="78342572"/>
<evidence type="ECO:0000313" key="1">
    <source>
        <dbReference type="EMBL" id="BBL04538.1"/>
    </source>
</evidence>
<dbReference type="RefSeq" id="WP_141412962.1">
    <property type="nucleotide sequence ID" value="NZ_AP019735.1"/>
</dbReference>
<gene>
    <name evidence="1" type="ORF">A5CBH24_18510</name>
</gene>
<dbReference type="Proteomes" id="UP000318946">
    <property type="component" value="Chromosome"/>
</dbReference>